<dbReference type="CDD" id="cd16018">
    <property type="entry name" value="Enpp"/>
    <property type="match status" value="1"/>
</dbReference>
<keyword evidence="5" id="KW-1185">Reference proteome</keyword>
<dbReference type="InterPro" id="IPR044929">
    <property type="entry name" value="DNA/RNA_non-sp_Endonuclease_sf"/>
</dbReference>
<dbReference type="InterPro" id="IPR002591">
    <property type="entry name" value="Phosphodiest/P_Trfase"/>
</dbReference>
<dbReference type="AlphaFoldDB" id="A0AAE1U5Z8"/>
<proteinExistence type="predicted"/>
<dbReference type="Gene3D" id="3.40.720.10">
    <property type="entry name" value="Alkaline Phosphatase, subunit A"/>
    <property type="match status" value="1"/>
</dbReference>
<dbReference type="SUPFAM" id="SSF53649">
    <property type="entry name" value="Alkaline phosphatase-like"/>
    <property type="match status" value="1"/>
</dbReference>
<comment type="caution">
    <text evidence="4">The sequence shown here is derived from an EMBL/GenBank/DDBJ whole genome shotgun (WGS) entry which is preliminary data.</text>
</comment>
<keyword evidence="2" id="KW-0325">Glycoprotein</keyword>
<protein>
    <recommendedName>
        <fullName evidence="3">ENPP1-3/EXOG-like endonuclease/phosphodiesterase domain-containing protein</fullName>
    </recommendedName>
</protein>
<dbReference type="Gene3D" id="3.30.1360.180">
    <property type="match status" value="1"/>
</dbReference>
<dbReference type="GO" id="GO:0003676">
    <property type="term" value="F:nucleic acid binding"/>
    <property type="evidence" value="ECO:0007669"/>
    <property type="project" value="InterPro"/>
</dbReference>
<reference evidence="4" key="1">
    <citation type="submission" date="2023-11" db="EMBL/GenBank/DDBJ databases">
        <title>Genome assemblies of two species of porcelain crab, Petrolisthes cinctipes and Petrolisthes manimaculis (Anomura: Porcellanidae).</title>
        <authorList>
            <person name="Angst P."/>
        </authorList>
    </citation>
    <scope>NUCLEOTIDE SEQUENCE</scope>
    <source>
        <strain evidence="4">PB745_02</strain>
        <tissue evidence="4">Gill</tissue>
    </source>
</reference>
<dbReference type="PANTHER" id="PTHR10151:SF114">
    <property type="entry name" value="ECTONUCLEOTIDE PYROPHOSPHATASE_PHOSPHODIESTERASE C27A7.3"/>
    <property type="match status" value="1"/>
</dbReference>
<name>A0AAE1U5Z8_9EUCA</name>
<dbReference type="Proteomes" id="UP001292094">
    <property type="component" value="Unassembled WGS sequence"/>
</dbReference>
<evidence type="ECO:0000313" key="5">
    <source>
        <dbReference type="Proteomes" id="UP001292094"/>
    </source>
</evidence>
<evidence type="ECO:0000256" key="2">
    <source>
        <dbReference type="ARBA" id="ARBA00023180"/>
    </source>
</evidence>
<dbReference type="GO" id="GO:0046872">
    <property type="term" value="F:metal ion binding"/>
    <property type="evidence" value="ECO:0007669"/>
    <property type="project" value="InterPro"/>
</dbReference>
<dbReference type="Gene3D" id="3.40.570.10">
    <property type="entry name" value="Extracellular Endonuclease, subunit A"/>
    <property type="match status" value="1"/>
</dbReference>
<dbReference type="InterPro" id="IPR020821">
    <property type="entry name" value="ENPP1-3/EXOG-like_nuc-like"/>
</dbReference>
<gene>
    <name evidence="4" type="ORF">Pmani_016857</name>
</gene>
<dbReference type="GO" id="GO:0016787">
    <property type="term" value="F:hydrolase activity"/>
    <property type="evidence" value="ECO:0007669"/>
    <property type="project" value="UniProtKB-KW"/>
</dbReference>
<dbReference type="Pfam" id="PF01663">
    <property type="entry name" value="Phosphodiest"/>
    <property type="match status" value="1"/>
</dbReference>
<evidence type="ECO:0000313" key="4">
    <source>
        <dbReference type="EMBL" id="KAK4311658.1"/>
    </source>
</evidence>
<organism evidence="4 5">
    <name type="scientific">Petrolisthes manimaculis</name>
    <dbReference type="NCBI Taxonomy" id="1843537"/>
    <lineage>
        <taxon>Eukaryota</taxon>
        <taxon>Metazoa</taxon>
        <taxon>Ecdysozoa</taxon>
        <taxon>Arthropoda</taxon>
        <taxon>Crustacea</taxon>
        <taxon>Multicrustacea</taxon>
        <taxon>Malacostraca</taxon>
        <taxon>Eumalacostraca</taxon>
        <taxon>Eucarida</taxon>
        <taxon>Decapoda</taxon>
        <taxon>Pleocyemata</taxon>
        <taxon>Anomura</taxon>
        <taxon>Galatheoidea</taxon>
        <taxon>Porcellanidae</taxon>
        <taxon>Petrolisthes</taxon>
    </lineage>
</organism>
<feature type="domain" description="ENPP1-3/EXOG-like endonuclease/phosphodiesterase" evidence="3">
    <location>
        <begin position="464"/>
        <end position="670"/>
    </location>
</feature>
<dbReference type="InterPro" id="IPR017850">
    <property type="entry name" value="Alkaline_phosphatase_core_sf"/>
</dbReference>
<evidence type="ECO:0000259" key="3">
    <source>
        <dbReference type="SMART" id="SM00477"/>
    </source>
</evidence>
<dbReference type="PANTHER" id="PTHR10151">
    <property type="entry name" value="ECTONUCLEOTIDE PYROPHOSPHATASE/PHOSPHODIESTERASE"/>
    <property type="match status" value="1"/>
</dbReference>
<sequence length="688" mass="78407">MDGFRADYRYRGLTPTLERMAKEGVSTYMKPSYPTITFPNHYTIVTGLYPASHGIIANSFYDPEYKEKFTMSNNEGKWWWGEPIWLTLKRQGKRSATCFWPGSDSDINGTHPDYWFKYSASDNMPFEARVDQVMKWLSLPGDTRPHWMSLYMDEPDHTGHSFGPESSDVDEALKRMDGVLNRLTTALRKADLTDKVNVIVVADHGMASAGPAKVINLKDYVPNIDELAYSYDGSFSRINFKDEQDPIQLFIISLETRLNVLQSLACTNNTALRAYANGDLPKRFHFDNNRRIEDIVLDLDEGYIVNTDESWSILGQHGYDNYYNTMNALFVAWGPDFREGVTLQPFQNIELYNLMCHLLGVQPAPNNGTLGSLYEALVDPPEVPDIPLEDNPPSAEFPSGNLTVKFNMSGCPGLLDMEDKPWLEDALKFTEDEMVNLTLIHLPWGIPQSLNNINNKTNIILLHHHDHITGYSETLRMPLWTSLTLTQQPLRSNETDWSSDVRLETTTTPTCSSYNKVNAKMMPLFHPLLNTNEGHYRIPYLASNAVAAGFENRWEDLLNLLLEKMKTIKHLNLLMGPVVDWSTLNTSIPSGSLVIPTDLFAVATWCRNPRKDINQCDSTDLRTYSFIYPQKEVDSKCLLPAERYSIEFSGRVRDVELATGFMFYPNFDFANRTNLVLAITQPVWSEEN</sequence>
<accession>A0AAE1U5Z8</accession>
<dbReference type="InterPro" id="IPR044925">
    <property type="entry name" value="His-Me_finger_sf"/>
</dbReference>
<dbReference type="SMART" id="SM00477">
    <property type="entry name" value="NUC"/>
    <property type="match status" value="1"/>
</dbReference>
<dbReference type="SUPFAM" id="SSF54060">
    <property type="entry name" value="His-Me finger endonucleases"/>
    <property type="match status" value="1"/>
</dbReference>
<evidence type="ECO:0000256" key="1">
    <source>
        <dbReference type="ARBA" id="ARBA00022801"/>
    </source>
</evidence>
<keyword evidence="1" id="KW-0378">Hydrolase</keyword>
<dbReference type="EMBL" id="JAWZYT010001493">
    <property type="protein sequence ID" value="KAK4311658.1"/>
    <property type="molecule type" value="Genomic_DNA"/>
</dbReference>